<comment type="caution">
    <text evidence="2">The sequence shown here is derived from an EMBL/GenBank/DDBJ whole genome shotgun (WGS) entry which is preliminary data.</text>
</comment>
<dbReference type="GO" id="GO:0003700">
    <property type="term" value="F:DNA-binding transcription factor activity"/>
    <property type="evidence" value="ECO:0007669"/>
    <property type="project" value="TreeGrafter"/>
</dbReference>
<dbReference type="PROSITE" id="PS50042">
    <property type="entry name" value="CNMP_BINDING_3"/>
    <property type="match status" value="1"/>
</dbReference>
<dbReference type="Pfam" id="PF00027">
    <property type="entry name" value="cNMP_binding"/>
    <property type="match status" value="1"/>
</dbReference>
<dbReference type="InterPro" id="IPR050397">
    <property type="entry name" value="Env_Response_Regulators"/>
</dbReference>
<dbReference type="EMBL" id="DRKP01000137">
    <property type="protein sequence ID" value="HEB97040.1"/>
    <property type="molecule type" value="Genomic_DNA"/>
</dbReference>
<accession>A0A831W9K7</accession>
<dbReference type="SUPFAM" id="SSF51206">
    <property type="entry name" value="cAMP-binding domain-like"/>
    <property type="match status" value="1"/>
</dbReference>
<evidence type="ECO:0000259" key="1">
    <source>
        <dbReference type="PROSITE" id="PS50042"/>
    </source>
</evidence>
<dbReference type="GO" id="GO:0005829">
    <property type="term" value="C:cytosol"/>
    <property type="evidence" value="ECO:0007669"/>
    <property type="project" value="TreeGrafter"/>
</dbReference>
<feature type="domain" description="Cyclic nucleotide-binding" evidence="1">
    <location>
        <begin position="27"/>
        <end position="107"/>
    </location>
</feature>
<dbReference type="CDD" id="cd00038">
    <property type="entry name" value="CAP_ED"/>
    <property type="match status" value="1"/>
</dbReference>
<dbReference type="InterPro" id="IPR018488">
    <property type="entry name" value="cNMP-bd_CS"/>
</dbReference>
<organism evidence="2">
    <name type="scientific">Sedimenticola thiotaurini</name>
    <dbReference type="NCBI Taxonomy" id="1543721"/>
    <lineage>
        <taxon>Bacteria</taxon>
        <taxon>Pseudomonadati</taxon>
        <taxon>Pseudomonadota</taxon>
        <taxon>Gammaproteobacteria</taxon>
        <taxon>Chromatiales</taxon>
        <taxon>Sedimenticolaceae</taxon>
        <taxon>Sedimenticola</taxon>
    </lineage>
</organism>
<sequence length="161" mass="18319">MTADVIELLDRITQDPGFPEGSAWWRYRFEPNEVIVREGEQGASLYVVKRGRLRVTGRVELEQKRFVQPGICDLHEGDLFGEHCLFEPGHRSASVVGLTEGELLEIDGIRLGGYLDLHPDLGYVLLKRMFVTSSRRLGRANQRVEHLFAWGLKAHGIDQHL</sequence>
<dbReference type="SMART" id="SM00100">
    <property type="entry name" value="cNMP"/>
    <property type="match status" value="1"/>
</dbReference>
<dbReference type="Gene3D" id="2.60.120.10">
    <property type="entry name" value="Jelly Rolls"/>
    <property type="match status" value="1"/>
</dbReference>
<proteinExistence type="predicted"/>
<dbReference type="PROSITE" id="PS00888">
    <property type="entry name" value="CNMP_BINDING_1"/>
    <property type="match status" value="1"/>
</dbReference>
<gene>
    <name evidence="2" type="ORF">ENI96_11495</name>
</gene>
<protein>
    <submittedName>
        <fullName evidence="2">Cyclic nucleotide-binding domain-containing protein</fullName>
    </submittedName>
</protein>
<dbReference type="AlphaFoldDB" id="A0A831W9K7"/>
<dbReference type="InterPro" id="IPR014710">
    <property type="entry name" value="RmlC-like_jellyroll"/>
</dbReference>
<evidence type="ECO:0000313" key="2">
    <source>
        <dbReference type="EMBL" id="HEB97040.1"/>
    </source>
</evidence>
<name>A0A831W9K7_9GAMM</name>
<dbReference type="Proteomes" id="UP000886251">
    <property type="component" value="Unassembled WGS sequence"/>
</dbReference>
<dbReference type="PANTHER" id="PTHR24567:SF74">
    <property type="entry name" value="HTH-TYPE TRANSCRIPTIONAL REGULATOR ARCR"/>
    <property type="match status" value="1"/>
</dbReference>
<dbReference type="PANTHER" id="PTHR24567">
    <property type="entry name" value="CRP FAMILY TRANSCRIPTIONAL REGULATORY PROTEIN"/>
    <property type="match status" value="1"/>
</dbReference>
<dbReference type="InterPro" id="IPR018490">
    <property type="entry name" value="cNMP-bd_dom_sf"/>
</dbReference>
<reference evidence="2" key="1">
    <citation type="journal article" date="2020" name="mSystems">
        <title>Genome- and Community-Level Interaction Insights into Carbon Utilization and Element Cycling Functions of Hydrothermarchaeota in Hydrothermal Sediment.</title>
        <authorList>
            <person name="Zhou Z."/>
            <person name="Liu Y."/>
            <person name="Xu W."/>
            <person name="Pan J."/>
            <person name="Luo Z.H."/>
            <person name="Li M."/>
        </authorList>
    </citation>
    <scope>NUCLEOTIDE SEQUENCE [LARGE SCALE GENOMIC DNA]</scope>
    <source>
        <strain evidence="2">HyVt-443</strain>
    </source>
</reference>
<dbReference type="InterPro" id="IPR000595">
    <property type="entry name" value="cNMP-bd_dom"/>
</dbReference>